<organism evidence="2 3">
    <name type="scientific">Caenorhabditis elegans</name>
    <dbReference type="NCBI Taxonomy" id="6239"/>
    <lineage>
        <taxon>Eukaryota</taxon>
        <taxon>Metazoa</taxon>
        <taxon>Ecdysozoa</taxon>
        <taxon>Nematoda</taxon>
        <taxon>Chromadorea</taxon>
        <taxon>Rhabditida</taxon>
        <taxon>Rhabditina</taxon>
        <taxon>Rhabditomorpha</taxon>
        <taxon>Rhabditoidea</taxon>
        <taxon>Rhabditidae</taxon>
        <taxon>Peloderinae</taxon>
        <taxon>Caenorhabditis</taxon>
    </lineage>
</organism>
<protein>
    <submittedName>
        <fullName evidence="2">Bromo domain-containing protein</fullName>
    </submittedName>
</protein>
<dbReference type="OrthoDB" id="5854387at2759"/>
<feature type="compositionally biased region" description="Polar residues" evidence="1">
    <location>
        <begin position="428"/>
        <end position="452"/>
    </location>
</feature>
<dbReference type="Proteomes" id="UP000001940">
    <property type="component" value="Chromosome X"/>
</dbReference>
<dbReference type="PeptideAtlas" id="Q21288"/>
<dbReference type="InParanoid" id="Q21288"/>
<dbReference type="WormBase" id="K07E3.1">
    <property type="protein sequence ID" value="CE53543"/>
    <property type="gene ID" value="WBGene00019490"/>
</dbReference>
<feature type="compositionally biased region" description="Acidic residues" evidence="1">
    <location>
        <begin position="651"/>
        <end position="665"/>
    </location>
</feature>
<dbReference type="FunCoup" id="Q21288">
    <property type="interactions" value="1442"/>
</dbReference>
<feature type="compositionally biased region" description="Basic and acidic residues" evidence="1">
    <location>
        <begin position="688"/>
        <end position="700"/>
    </location>
</feature>
<sequence>MSDRPPDEPGFAYFWRWLAREKVDEELYRLIRTTPGLPDQSWMVEDVEKTVRDFMSSRVDHLKSLLEGWEIMEKGMNKEIATQIFNEVVAGCRTLEDFENRNYSKKNQNQQNKPRQHFGVELSGNPIMSMAPITELATNGGLPTSSTIYSPQSEEYYTQSANNRYYDKIFGDHKTFDNIMQKNSRTPNMPVPKVHPMPYHPQMNKGNHYQQLQQYTQPPPVYNAYQPPPQMHYNAQPRMAYQVAYQAVPQFVHMPVQMAPVVMQDNVYAGTSYRQVYIPPAYSAKRYGSESRSRYVKAKNEVHDQKNTNGYENANTSSSSSSVTAHIARSTVSEEEGTSSKSEEVAIEDSSKFEHQEPSTSVDVVGYVEKSMAETDVQSELANGALMNGTVDQHLQGSVASSKRNPTSSDVFGNVSSGSRNNSEDNKPSTSESTTIASDSNASDEALANTDTDPSIAESTHQLTFPPITTDFVSAKTALVVDTSDQGTAPVVQAAYKTVAEVVQQGLSTDSQSAKQVSGIGHTRISPAEKSSGANATYSHRTTTKEHASHGNSNGDCYRRHMISPRKPSLSYAQMLYPKSEPFSSSSSSSSSSVLLLASPSDKNSRQLKEPTDWHKVTNKKAADPAILSPPIQTQRSPQSPLTDFTLPQDNSDEEDDDVASDDPDAEKRRQKRRLKRQKLKQTNRQQKAQEKELARKESLARAGSIMKESNDSEQNSKLDTKSITDETTVKDSPSTEETVIPEKPKPAFDRENIAARRKKRQELQKQSEQANKRVKPTPIVIPAEEVPFVSLSPYGFSGKTRNRPQNYTIISPDGKSSIPLFIPDQDGLRTNYDDDKAGSTLVEKMIDSTLSDKKPIAVPVQLVRHNNSGTVPVDITEIDENANMVEKLLMFDSLKKLDELDLSEVERGSIVKGLEDMKKMYLRVEKAGQLISYKTGSSMVTECVEAKLLYLTIKLLSNRVELSEQDEMMVLEIGSKVAHCSTSFNYTNYLTALLNFAPARAETLPAGTDLRTNYEQSVVLTKVFLRRTSILFDKVSKIYDFSQLPQDIV</sequence>
<reference evidence="2 3" key="1">
    <citation type="journal article" date="1998" name="Science">
        <title>Genome sequence of the nematode C. elegans: a platform for investigating biology.</title>
        <authorList>
            <consortium name="The C. elegans sequencing consortium"/>
            <person name="Sulson J.E."/>
            <person name="Waterston R."/>
        </authorList>
    </citation>
    <scope>NUCLEOTIDE SEQUENCE [LARGE SCALE GENOMIC DNA]</scope>
    <source>
        <strain evidence="2 3">Bristol N2</strain>
    </source>
</reference>
<dbReference type="AGR" id="WB:WBGene00019490"/>
<dbReference type="PIR" id="C89583">
    <property type="entry name" value="C89583"/>
</dbReference>
<feature type="compositionally biased region" description="Basic and acidic residues" evidence="1">
    <location>
        <begin position="603"/>
        <end position="616"/>
    </location>
</feature>
<evidence type="ECO:0007829" key="5">
    <source>
        <dbReference type="PeptideAtlas" id="Q21288"/>
    </source>
</evidence>
<keyword evidence="3" id="KW-1185">Reference proteome</keyword>
<dbReference type="HOGENOM" id="CLU_279300_0_0_1"/>
<feature type="compositionally biased region" description="Low complexity" evidence="1">
    <location>
        <begin position="584"/>
        <end position="593"/>
    </location>
</feature>
<dbReference type="Bgee" id="WBGene00019490">
    <property type="expression patterns" value="Expressed in embryo and 3 other cell types or tissues"/>
</dbReference>
<evidence type="ECO:0000313" key="2">
    <source>
        <dbReference type="EMBL" id="CCD62513.2"/>
    </source>
</evidence>
<feature type="compositionally biased region" description="Basic residues" evidence="1">
    <location>
        <begin position="669"/>
        <end position="682"/>
    </location>
</feature>
<evidence type="ECO:0000313" key="4">
    <source>
        <dbReference type="WormBase" id="K07E3.1"/>
    </source>
</evidence>
<evidence type="ECO:0000313" key="3">
    <source>
        <dbReference type="Proteomes" id="UP000001940"/>
    </source>
</evidence>
<feature type="compositionally biased region" description="Basic and acidic residues" evidence="1">
    <location>
        <begin position="741"/>
        <end position="752"/>
    </location>
</feature>
<dbReference type="UCSC" id="K07E3.1">
    <property type="organism name" value="c. elegans"/>
</dbReference>
<feature type="region of interest" description="Disordered" evidence="1">
    <location>
        <begin position="580"/>
        <end position="752"/>
    </location>
</feature>
<feature type="compositionally biased region" description="Polar residues" evidence="1">
    <location>
        <begin position="397"/>
        <end position="421"/>
    </location>
</feature>
<keyword evidence="5" id="KW-1267">Proteomics identification</keyword>
<accession>Q21288</accession>
<proteinExistence type="evidence at protein level"/>
<evidence type="ECO:0000256" key="1">
    <source>
        <dbReference type="SAM" id="MobiDB-lite"/>
    </source>
</evidence>
<feature type="compositionally biased region" description="Basic and acidic residues" evidence="1">
    <location>
        <begin position="341"/>
        <end position="357"/>
    </location>
</feature>
<dbReference type="AlphaFoldDB" id="Q21288"/>
<feature type="compositionally biased region" description="Polar residues" evidence="1">
    <location>
        <begin position="631"/>
        <end position="649"/>
    </location>
</feature>
<name>Q21288_CAEEL</name>
<gene>
    <name evidence="2" type="ORF">CELE_K07E3.1</name>
    <name evidence="2 4" type="ORF">K07E3.1</name>
</gene>
<dbReference type="PaxDb" id="6239-K07E3.1"/>
<feature type="compositionally biased region" description="Basic and acidic residues" evidence="1">
    <location>
        <begin position="709"/>
        <end position="730"/>
    </location>
</feature>
<dbReference type="eggNOG" id="KOG4124">
    <property type="taxonomic scope" value="Eukaryota"/>
</dbReference>
<dbReference type="EMBL" id="BX284606">
    <property type="protein sequence ID" value="CCD62513.2"/>
    <property type="molecule type" value="Genomic_DNA"/>
</dbReference>
<feature type="region of interest" description="Disordered" evidence="1">
    <location>
        <begin position="397"/>
        <end position="452"/>
    </location>
</feature>
<dbReference type="SMR" id="Q21288"/>
<feature type="region of interest" description="Disordered" evidence="1">
    <location>
        <begin position="301"/>
        <end position="361"/>
    </location>
</feature>
<feature type="region of interest" description="Disordered" evidence="1">
    <location>
        <begin position="524"/>
        <end position="562"/>
    </location>
</feature>
<feature type="compositionally biased region" description="Polar residues" evidence="1">
    <location>
        <begin position="532"/>
        <end position="541"/>
    </location>
</feature>
<feature type="compositionally biased region" description="Polar residues" evidence="1">
    <location>
        <begin position="307"/>
        <end position="316"/>
    </location>
</feature>